<dbReference type="SUPFAM" id="SSF48150">
    <property type="entry name" value="DNA-glycosylase"/>
    <property type="match status" value="1"/>
</dbReference>
<keyword evidence="1" id="KW-0378">Hydrolase</keyword>
<keyword evidence="1" id="KW-0540">Nuclease</keyword>
<proteinExistence type="predicted"/>
<dbReference type="GO" id="GO:0004519">
    <property type="term" value="F:endonuclease activity"/>
    <property type="evidence" value="ECO:0007669"/>
    <property type="project" value="UniProtKB-KW"/>
</dbReference>
<dbReference type="Gene3D" id="1.10.340.30">
    <property type="entry name" value="Hypothetical protein, domain 2"/>
    <property type="match status" value="1"/>
</dbReference>
<organism evidence="1">
    <name type="scientific">Streptomyces melanovinaceus</name>
    <dbReference type="NCBI Taxonomy" id="1182637"/>
    <lineage>
        <taxon>Bacteria</taxon>
        <taxon>Bacillati</taxon>
        <taxon>Actinomycetota</taxon>
        <taxon>Actinomycetes</taxon>
        <taxon>Kitasatosporales</taxon>
        <taxon>Streptomycetaceae</taxon>
        <taxon>Streptomyces</taxon>
    </lineage>
</organism>
<name>A0A0A6ZAL5_9ACTN</name>
<evidence type="ECO:0000313" key="1">
    <source>
        <dbReference type="EMBL" id="AGD95050.1"/>
    </source>
</evidence>
<dbReference type="AlphaFoldDB" id="A0A0A6ZAL5"/>
<dbReference type="InterPro" id="IPR011257">
    <property type="entry name" value="DNA_glycosylase"/>
</dbReference>
<dbReference type="GO" id="GO:0006281">
    <property type="term" value="P:DNA repair"/>
    <property type="evidence" value="ECO:0007669"/>
    <property type="project" value="InterPro"/>
</dbReference>
<reference evidence="1" key="1">
    <citation type="submission" date="2012-05" db="EMBL/GenBank/DDBJ databases">
        <title>Quinocarcin biosynthetic gene cluster.</title>
        <authorList>
            <person name="Jian X.H."/>
            <person name="Song L.Q."/>
            <person name="Tang G.L."/>
        </authorList>
    </citation>
    <scope>NUCLEOTIDE SEQUENCE</scope>
    <source>
        <strain evidence="1">NRRL 12388</strain>
    </source>
</reference>
<sequence length="212" mass="23330">MGRKNEAVVRALLDRHGQTYAAQAGIKLRNTPAPLYQLLVLSLLLSARIRADTAVAAARALFAAGMRDARRMAEATWQQRVDALGEGGYRRYDERTSTQLGDGAELLLERYKGDLRRLREDTDPKKLLREIPGIGPTGVNIFLREAQALWPEFSPYLDRKALDGAERLGLPTSPKTLASLVEAADLPRLAAGLVRTALDKRIAEKVRSEASA</sequence>
<accession>A0A0A6ZAL5</accession>
<protein>
    <submittedName>
        <fullName evidence="1">Endonuclease III-like protein</fullName>
    </submittedName>
</protein>
<keyword evidence="1" id="KW-0255">Endonuclease</keyword>
<dbReference type="EMBL" id="JX021290">
    <property type="protein sequence ID" value="AGD95050.1"/>
    <property type="molecule type" value="Genomic_DNA"/>
</dbReference>